<evidence type="ECO:0000256" key="1">
    <source>
        <dbReference type="ARBA" id="ARBA00023267"/>
    </source>
</evidence>
<name>A0A6J7CNG5_9ZZZZ</name>
<evidence type="ECO:0000313" key="3">
    <source>
        <dbReference type="EMBL" id="CAB4859310.1"/>
    </source>
</evidence>
<dbReference type="Pfam" id="PF00364">
    <property type="entry name" value="Biotin_lipoyl"/>
    <property type="match status" value="1"/>
</dbReference>
<feature type="domain" description="Lipoyl-binding" evidence="2">
    <location>
        <begin position="89"/>
        <end position="162"/>
    </location>
</feature>
<proteinExistence type="predicted"/>
<dbReference type="Gene3D" id="2.40.50.100">
    <property type="match status" value="1"/>
</dbReference>
<dbReference type="InterPro" id="IPR000089">
    <property type="entry name" value="Biotin_lipoyl"/>
</dbReference>
<dbReference type="CDD" id="cd06850">
    <property type="entry name" value="biotinyl_domain"/>
    <property type="match status" value="1"/>
</dbReference>
<dbReference type="PROSITE" id="PS50968">
    <property type="entry name" value="BIOTINYL_LIPOYL"/>
    <property type="match status" value="1"/>
</dbReference>
<accession>A0A6J7CNG5</accession>
<dbReference type="PANTHER" id="PTHR45266:SF3">
    <property type="entry name" value="OXALOACETATE DECARBOXYLASE ALPHA CHAIN"/>
    <property type="match status" value="1"/>
</dbReference>
<dbReference type="AlphaFoldDB" id="A0A6J7CNG5"/>
<organism evidence="3">
    <name type="scientific">freshwater metagenome</name>
    <dbReference type="NCBI Taxonomy" id="449393"/>
    <lineage>
        <taxon>unclassified sequences</taxon>
        <taxon>metagenomes</taxon>
        <taxon>ecological metagenomes</taxon>
    </lineage>
</organism>
<sequence length="170" mass="18098">MSRSFDISIGEGDAFSVDVARHGDRATVTIEGRPYHGSLRPAGDGYELTLEDRTERLWLFVAGDTVWLHAFGQAWQAQLVDPVERSRATAVSGDTATAPMPGTVIAVNVEAGAAVGAGQTLVVIESMKMQSEIIAERDGVVDRVFVAIGDTFDRGAALVALEPLDEPEEG</sequence>
<dbReference type="PANTHER" id="PTHR45266">
    <property type="entry name" value="OXALOACETATE DECARBOXYLASE ALPHA CHAIN"/>
    <property type="match status" value="1"/>
</dbReference>
<dbReference type="EMBL" id="CAFBLQ010000008">
    <property type="protein sequence ID" value="CAB4859310.1"/>
    <property type="molecule type" value="Genomic_DNA"/>
</dbReference>
<gene>
    <name evidence="3" type="ORF">UFOPK3423_00139</name>
</gene>
<reference evidence="3" key="1">
    <citation type="submission" date="2020-05" db="EMBL/GenBank/DDBJ databases">
        <authorList>
            <person name="Chiriac C."/>
            <person name="Salcher M."/>
            <person name="Ghai R."/>
            <person name="Kavagutti S V."/>
        </authorList>
    </citation>
    <scope>NUCLEOTIDE SEQUENCE</scope>
</reference>
<keyword evidence="1" id="KW-0092">Biotin</keyword>
<dbReference type="InterPro" id="IPR050709">
    <property type="entry name" value="Biotin_Carboxyl_Carrier/Decarb"/>
</dbReference>
<protein>
    <submittedName>
        <fullName evidence="3">Unannotated protein</fullName>
    </submittedName>
</protein>
<dbReference type="InterPro" id="IPR011053">
    <property type="entry name" value="Single_hybrid_motif"/>
</dbReference>
<evidence type="ECO:0000259" key="2">
    <source>
        <dbReference type="PROSITE" id="PS50968"/>
    </source>
</evidence>
<dbReference type="SUPFAM" id="SSF51230">
    <property type="entry name" value="Single hybrid motif"/>
    <property type="match status" value="1"/>
</dbReference>